<dbReference type="GO" id="GO:0008442">
    <property type="term" value="F:3-hydroxyisobutyrate dehydrogenase activity"/>
    <property type="evidence" value="ECO:0007669"/>
    <property type="project" value="UniProtKB-EC"/>
</dbReference>
<sequence length="309" mass="31355">MSENGAASGRIAFLGLGHMGAPMAANLVNAGKKVVGFDPFPAAAEAARTLGVEVAESAAEAAEGAAVVLTMLQTGQQVLDAYRGRDGKPGLLAGAAPGTLFLDCSTINVVEAREAAEAAVGAGHRFVDAPVSGGVVGAEAATLTFMVGAEDADFAEVEPLLALMGKRIVHCGGHGLGQVAKVCNNMILGVSMIAVSEAFVLGEKLGLSHEALFDVAAHASGQCWALTTNCPVPGPVPTSPANRDYQPGFAGTLMAKDLRLALQAIEHAGVAAQMGPLASKIYDEFAAGDGARRDFSGIITDIRDRSSST</sequence>
<dbReference type="InterPro" id="IPR036291">
    <property type="entry name" value="NAD(P)-bd_dom_sf"/>
</dbReference>
<dbReference type="EMBL" id="JTDL01000087">
    <property type="protein sequence ID" value="KHL04016.1"/>
    <property type="molecule type" value="Genomic_DNA"/>
</dbReference>
<dbReference type="InterPro" id="IPR013328">
    <property type="entry name" value="6PGD_dom2"/>
</dbReference>
<proteinExistence type="inferred from homology"/>
<dbReference type="InterPro" id="IPR015815">
    <property type="entry name" value="HIBADH-related"/>
</dbReference>
<evidence type="ECO:0000256" key="2">
    <source>
        <dbReference type="ARBA" id="ARBA00022456"/>
    </source>
</evidence>
<dbReference type="InterPro" id="IPR002204">
    <property type="entry name" value="3-OH-isobutyrate_DH-rel_CS"/>
</dbReference>
<dbReference type="PROSITE" id="PS00895">
    <property type="entry name" value="3_HYDROXYISOBUT_DH"/>
    <property type="match status" value="1"/>
</dbReference>
<evidence type="ECO:0000256" key="6">
    <source>
        <dbReference type="RuleBase" id="RU910714"/>
    </source>
</evidence>
<comment type="catalytic activity">
    <reaction evidence="6">
        <text>3-hydroxy-2-methylpropanoate + NAD(+) = 2-methyl-3-oxopropanoate + NADH + H(+)</text>
        <dbReference type="Rhea" id="RHEA:17681"/>
        <dbReference type="ChEBI" id="CHEBI:11805"/>
        <dbReference type="ChEBI" id="CHEBI:15378"/>
        <dbReference type="ChEBI" id="CHEBI:57540"/>
        <dbReference type="ChEBI" id="CHEBI:57700"/>
        <dbReference type="ChEBI" id="CHEBI:57945"/>
        <dbReference type="EC" id="1.1.1.31"/>
    </reaction>
</comment>
<dbReference type="AlphaFoldDB" id="A0A0B2AL22"/>
<dbReference type="PIRSF" id="PIRSF000103">
    <property type="entry name" value="HIBADH"/>
    <property type="match status" value="1"/>
</dbReference>
<dbReference type="PANTHER" id="PTHR22981">
    <property type="entry name" value="3-HYDROXYISOBUTYRATE DEHYDROGENASE-RELATED"/>
    <property type="match status" value="1"/>
</dbReference>
<dbReference type="SUPFAM" id="SSF51735">
    <property type="entry name" value="NAD(P)-binding Rossmann-fold domains"/>
    <property type="match status" value="1"/>
</dbReference>
<dbReference type="STRING" id="1338436.LK10_07145"/>
<feature type="active site" evidence="5">
    <location>
        <position position="181"/>
    </location>
</feature>
<keyword evidence="2 6" id="KW-0101">Branched-chain amino acid catabolism</keyword>
<name>A0A0B2AL22_9MICC</name>
<gene>
    <name evidence="9" type="ORF">LK10_07145</name>
</gene>
<dbReference type="OrthoDB" id="3185659at2"/>
<dbReference type="Pfam" id="PF03446">
    <property type="entry name" value="NAD_binding_2"/>
    <property type="match status" value="1"/>
</dbReference>
<protein>
    <recommendedName>
        <fullName evidence="6">3-hydroxyisobutyrate dehydrogenase</fullName>
        <shortName evidence="6">HIBADH</shortName>
        <ecNumber evidence="6">1.1.1.31</ecNumber>
    </recommendedName>
</protein>
<dbReference type="InterPro" id="IPR006115">
    <property type="entry name" value="6PGDH_NADP-bd"/>
</dbReference>
<dbReference type="InterPro" id="IPR029154">
    <property type="entry name" value="HIBADH-like_NADP-bd"/>
</dbReference>
<comment type="pathway">
    <text evidence="6">Amino-acid degradation; L-valine degradation.</text>
</comment>
<keyword evidence="10" id="KW-1185">Reference proteome</keyword>
<keyword evidence="4 6" id="KW-0520">NAD</keyword>
<evidence type="ECO:0000313" key="9">
    <source>
        <dbReference type="EMBL" id="KHL04016.1"/>
    </source>
</evidence>
<accession>A0A0B2AL22</accession>
<dbReference type="InterPro" id="IPR011548">
    <property type="entry name" value="HIBADH"/>
</dbReference>
<feature type="domain" description="6-phosphogluconate dehydrogenase NADP-binding" evidence="7">
    <location>
        <begin position="10"/>
        <end position="172"/>
    </location>
</feature>
<organism evidence="9 10">
    <name type="scientific">Sinomonas humi</name>
    <dbReference type="NCBI Taxonomy" id="1338436"/>
    <lineage>
        <taxon>Bacteria</taxon>
        <taxon>Bacillati</taxon>
        <taxon>Actinomycetota</taxon>
        <taxon>Actinomycetes</taxon>
        <taxon>Micrococcales</taxon>
        <taxon>Micrococcaceae</taxon>
        <taxon>Sinomonas</taxon>
    </lineage>
</organism>
<comment type="similarity">
    <text evidence="1 6">Belongs to the HIBADH-related family.</text>
</comment>
<dbReference type="RefSeq" id="WP_043121655.1">
    <property type="nucleotide sequence ID" value="NZ_JTDL01000087.1"/>
</dbReference>
<dbReference type="EC" id="1.1.1.31" evidence="6"/>
<keyword evidence="3 6" id="KW-0560">Oxidoreductase</keyword>
<dbReference type="SUPFAM" id="SSF48179">
    <property type="entry name" value="6-phosphogluconate dehydrogenase C-terminal domain-like"/>
    <property type="match status" value="1"/>
</dbReference>
<dbReference type="GO" id="GO:0051287">
    <property type="term" value="F:NAD binding"/>
    <property type="evidence" value="ECO:0007669"/>
    <property type="project" value="InterPro"/>
</dbReference>
<evidence type="ECO:0000256" key="5">
    <source>
        <dbReference type="PIRSR" id="PIRSR000103-1"/>
    </source>
</evidence>
<dbReference type="Gene3D" id="3.40.50.720">
    <property type="entry name" value="NAD(P)-binding Rossmann-like Domain"/>
    <property type="match status" value="1"/>
</dbReference>
<dbReference type="GO" id="GO:0050661">
    <property type="term" value="F:NADP binding"/>
    <property type="evidence" value="ECO:0007669"/>
    <property type="project" value="InterPro"/>
</dbReference>
<evidence type="ECO:0000256" key="3">
    <source>
        <dbReference type="ARBA" id="ARBA00023002"/>
    </source>
</evidence>
<evidence type="ECO:0000313" key="10">
    <source>
        <dbReference type="Proteomes" id="UP000030982"/>
    </source>
</evidence>
<dbReference type="Proteomes" id="UP000030982">
    <property type="component" value="Unassembled WGS sequence"/>
</dbReference>
<evidence type="ECO:0000259" key="8">
    <source>
        <dbReference type="Pfam" id="PF14833"/>
    </source>
</evidence>
<dbReference type="UniPathway" id="UPA00362"/>
<dbReference type="PANTHER" id="PTHR22981:SF7">
    <property type="entry name" value="3-HYDROXYISOBUTYRATE DEHYDROGENASE, MITOCHONDRIAL"/>
    <property type="match status" value="1"/>
</dbReference>
<dbReference type="GO" id="GO:0006574">
    <property type="term" value="P:L-valine catabolic process"/>
    <property type="evidence" value="ECO:0007669"/>
    <property type="project" value="UniProtKB-UniPathway"/>
</dbReference>
<reference evidence="9 10" key="1">
    <citation type="submission" date="2014-09" db="EMBL/GenBank/DDBJ databases">
        <title>Genome sequence of Sinomonas sp. MUSC 117.</title>
        <authorList>
            <person name="Lee L.-H."/>
        </authorList>
    </citation>
    <scope>NUCLEOTIDE SEQUENCE [LARGE SCALE GENOMIC DNA]</scope>
    <source>
        <strain evidence="9 10">MUSC 117</strain>
    </source>
</reference>
<feature type="domain" description="3-hydroxyisobutyrate dehydrogenase-like NAD-binding" evidence="8">
    <location>
        <begin position="175"/>
        <end position="299"/>
    </location>
</feature>
<evidence type="ECO:0000256" key="4">
    <source>
        <dbReference type="ARBA" id="ARBA00023027"/>
    </source>
</evidence>
<comment type="caution">
    <text evidence="9">The sequence shown here is derived from an EMBL/GenBank/DDBJ whole genome shotgun (WGS) entry which is preliminary data.</text>
</comment>
<evidence type="ECO:0000256" key="1">
    <source>
        <dbReference type="ARBA" id="ARBA00009080"/>
    </source>
</evidence>
<dbReference type="Pfam" id="PF14833">
    <property type="entry name" value="NAD_binding_11"/>
    <property type="match status" value="1"/>
</dbReference>
<dbReference type="NCBIfam" id="TIGR01692">
    <property type="entry name" value="HIBADH"/>
    <property type="match status" value="1"/>
</dbReference>
<dbReference type="FunFam" id="1.10.1040.10:FF:000006">
    <property type="entry name" value="3-hydroxyisobutyrate dehydrogenase"/>
    <property type="match status" value="1"/>
</dbReference>
<dbReference type="Gene3D" id="1.10.1040.10">
    <property type="entry name" value="N-(1-d-carboxylethyl)-l-norvaline Dehydrogenase, domain 2"/>
    <property type="match status" value="1"/>
</dbReference>
<evidence type="ECO:0000259" key="7">
    <source>
        <dbReference type="Pfam" id="PF03446"/>
    </source>
</evidence>
<dbReference type="InterPro" id="IPR008927">
    <property type="entry name" value="6-PGluconate_DH-like_C_sf"/>
</dbReference>